<evidence type="ECO:0000313" key="3">
    <source>
        <dbReference type="Proteomes" id="UP000265520"/>
    </source>
</evidence>
<organism evidence="2 3">
    <name type="scientific">Trifolium medium</name>
    <dbReference type="NCBI Taxonomy" id="97028"/>
    <lineage>
        <taxon>Eukaryota</taxon>
        <taxon>Viridiplantae</taxon>
        <taxon>Streptophyta</taxon>
        <taxon>Embryophyta</taxon>
        <taxon>Tracheophyta</taxon>
        <taxon>Spermatophyta</taxon>
        <taxon>Magnoliopsida</taxon>
        <taxon>eudicotyledons</taxon>
        <taxon>Gunneridae</taxon>
        <taxon>Pentapetalae</taxon>
        <taxon>rosids</taxon>
        <taxon>fabids</taxon>
        <taxon>Fabales</taxon>
        <taxon>Fabaceae</taxon>
        <taxon>Papilionoideae</taxon>
        <taxon>50 kb inversion clade</taxon>
        <taxon>NPAAA clade</taxon>
        <taxon>Hologalegina</taxon>
        <taxon>IRL clade</taxon>
        <taxon>Trifolieae</taxon>
        <taxon>Trifolium</taxon>
    </lineage>
</organism>
<dbReference type="Proteomes" id="UP000265520">
    <property type="component" value="Unassembled WGS sequence"/>
</dbReference>
<dbReference type="AlphaFoldDB" id="A0A392U1X3"/>
<protein>
    <recommendedName>
        <fullName evidence="1">Retrotransposon gag domain-containing protein</fullName>
    </recommendedName>
</protein>
<dbReference type="EMBL" id="LXQA010700324">
    <property type="protein sequence ID" value="MCI66694.1"/>
    <property type="molecule type" value="Genomic_DNA"/>
</dbReference>
<reference evidence="2 3" key="1">
    <citation type="journal article" date="2018" name="Front. Plant Sci.">
        <title>Red Clover (Trifolium pratense) and Zigzag Clover (T. medium) - A Picture of Genomic Similarities and Differences.</title>
        <authorList>
            <person name="Dluhosova J."/>
            <person name="Istvanek J."/>
            <person name="Nedelnik J."/>
            <person name="Repkova J."/>
        </authorList>
    </citation>
    <scope>NUCLEOTIDE SEQUENCE [LARGE SCALE GENOMIC DNA]</scope>
    <source>
        <strain evidence="3">cv. 10/8</strain>
        <tissue evidence="2">Leaf</tissue>
    </source>
</reference>
<evidence type="ECO:0000259" key="1">
    <source>
        <dbReference type="Pfam" id="PF03732"/>
    </source>
</evidence>
<name>A0A392U1X3_9FABA</name>
<dbReference type="Pfam" id="PF03732">
    <property type="entry name" value="Retrotrans_gag"/>
    <property type="match status" value="1"/>
</dbReference>
<comment type="caution">
    <text evidence="2">The sequence shown here is derived from an EMBL/GenBank/DDBJ whole genome shotgun (WGS) entry which is preliminary data.</text>
</comment>
<feature type="domain" description="Retrotransposon gag" evidence="1">
    <location>
        <begin position="2"/>
        <end position="66"/>
    </location>
</feature>
<feature type="non-terminal residue" evidence="2">
    <location>
        <position position="67"/>
    </location>
</feature>
<proteinExistence type="predicted"/>
<keyword evidence="3" id="KW-1185">Reference proteome</keyword>
<dbReference type="InterPro" id="IPR005162">
    <property type="entry name" value="Retrotrans_gag_dom"/>
</dbReference>
<evidence type="ECO:0000313" key="2">
    <source>
        <dbReference type="EMBL" id="MCI66694.1"/>
    </source>
</evidence>
<accession>A0A392U1X3</accession>
<sequence>MEGNAVHWFQCWHQKSKNASWEEFVTARLQRYGGSRCGTVCERLAAIRQKGRVENYIQDFELLVSEA</sequence>